<keyword evidence="6" id="KW-1185">Reference proteome</keyword>
<evidence type="ECO:0000313" key="5">
    <source>
        <dbReference type="EMBL" id="KAA1395246.1"/>
    </source>
</evidence>
<comment type="caution">
    <text evidence="5">The sequence shown here is derived from an EMBL/GenBank/DDBJ whole genome shotgun (WGS) entry which is preliminary data.</text>
</comment>
<keyword evidence="1" id="KW-0540">Nuclease</keyword>
<dbReference type="InterPro" id="IPR036397">
    <property type="entry name" value="RNaseH_sf"/>
</dbReference>
<dbReference type="GO" id="GO:0005829">
    <property type="term" value="C:cytosol"/>
    <property type="evidence" value="ECO:0007669"/>
    <property type="project" value="TreeGrafter"/>
</dbReference>
<sequence>MPLPAPVMTTVLPSKDVFGIGTPPATSGTIVLLSCREVPLSAPTPTVILMRANKYAGRCAECDVTVEIAAGQLIGLPGSWRTICVACSPTPPPRGDHPGWHLTPLASLDFETTGVDPLIDRVLSYALLDDRGHDFSGLVNPGVPIPPASAAVHGLTAEALAGAPAPVDALAEVIAWVQDLIERGVGLVVFNAAYDLTMLRAEATRWGLAQPDWDRLFVVDPYVIDWGIERGGLGPRRLTDVAAYYGVALDNAHDATADARAAREIAYEIGRRHPTVAAGDLESLMLRQVIWFAGRAEDWNHYARRVGRPLDDPAGWPLAAQDLTDVRIA</sequence>
<dbReference type="Pfam" id="PF00929">
    <property type="entry name" value="RNase_T"/>
    <property type="match status" value="1"/>
</dbReference>
<organism evidence="5 6">
    <name type="scientific">Aeromicrobium ginsengisoli</name>
    <dbReference type="NCBI Taxonomy" id="363867"/>
    <lineage>
        <taxon>Bacteria</taxon>
        <taxon>Bacillati</taxon>
        <taxon>Actinomycetota</taxon>
        <taxon>Actinomycetes</taxon>
        <taxon>Propionibacteriales</taxon>
        <taxon>Nocardioidaceae</taxon>
        <taxon>Aeromicrobium</taxon>
    </lineage>
</organism>
<dbReference type="SUPFAM" id="SSF53098">
    <property type="entry name" value="Ribonuclease H-like"/>
    <property type="match status" value="1"/>
</dbReference>
<proteinExistence type="predicted"/>
<dbReference type="SMART" id="SM00479">
    <property type="entry name" value="EXOIII"/>
    <property type="match status" value="1"/>
</dbReference>
<evidence type="ECO:0000313" key="6">
    <source>
        <dbReference type="Proteomes" id="UP000380867"/>
    </source>
</evidence>
<reference evidence="5" key="1">
    <citation type="submission" date="2019-09" db="EMBL/GenBank/DDBJ databases">
        <authorList>
            <person name="Li J."/>
        </authorList>
    </citation>
    <scope>NUCLEOTIDE SEQUENCE [LARGE SCALE GENOMIC DNA]</scope>
    <source>
        <strain evidence="5">JCM 14732</strain>
    </source>
</reference>
<dbReference type="EMBL" id="SDPQ02000003">
    <property type="protein sequence ID" value="KAA1395246.1"/>
    <property type="molecule type" value="Genomic_DNA"/>
</dbReference>
<dbReference type="Gene3D" id="3.30.420.10">
    <property type="entry name" value="Ribonuclease H-like superfamily/Ribonuclease H"/>
    <property type="match status" value="1"/>
</dbReference>
<feature type="domain" description="Exonuclease" evidence="4">
    <location>
        <begin position="104"/>
        <end position="275"/>
    </location>
</feature>
<name>A0A5M4FA12_9ACTN</name>
<evidence type="ECO:0000256" key="1">
    <source>
        <dbReference type="ARBA" id="ARBA00022722"/>
    </source>
</evidence>
<dbReference type="AlphaFoldDB" id="A0A5M4FA12"/>
<dbReference type="InterPro" id="IPR012337">
    <property type="entry name" value="RNaseH-like_sf"/>
</dbReference>
<keyword evidence="3" id="KW-0269">Exonuclease</keyword>
<evidence type="ECO:0000256" key="2">
    <source>
        <dbReference type="ARBA" id="ARBA00022801"/>
    </source>
</evidence>
<dbReference type="GO" id="GO:0003676">
    <property type="term" value="F:nucleic acid binding"/>
    <property type="evidence" value="ECO:0007669"/>
    <property type="project" value="InterPro"/>
</dbReference>
<keyword evidence="2" id="KW-0378">Hydrolase</keyword>
<dbReference type="NCBIfam" id="NF005927">
    <property type="entry name" value="PRK07942.1"/>
    <property type="match status" value="1"/>
</dbReference>
<dbReference type="Proteomes" id="UP000380867">
    <property type="component" value="Unassembled WGS sequence"/>
</dbReference>
<dbReference type="PANTHER" id="PTHR30231">
    <property type="entry name" value="DNA POLYMERASE III SUBUNIT EPSILON"/>
    <property type="match status" value="1"/>
</dbReference>
<dbReference type="InterPro" id="IPR013520">
    <property type="entry name" value="Ribonucl_H"/>
</dbReference>
<gene>
    <name evidence="5" type="ORF">ESP70_013840</name>
</gene>
<evidence type="ECO:0000259" key="4">
    <source>
        <dbReference type="SMART" id="SM00479"/>
    </source>
</evidence>
<dbReference type="GO" id="GO:0008408">
    <property type="term" value="F:3'-5' exonuclease activity"/>
    <property type="evidence" value="ECO:0007669"/>
    <property type="project" value="TreeGrafter"/>
</dbReference>
<dbReference type="PANTHER" id="PTHR30231:SF4">
    <property type="entry name" value="PROTEIN NEN2"/>
    <property type="match status" value="1"/>
</dbReference>
<evidence type="ECO:0000256" key="3">
    <source>
        <dbReference type="ARBA" id="ARBA00022839"/>
    </source>
</evidence>
<dbReference type="OrthoDB" id="190275at2"/>
<protein>
    <submittedName>
        <fullName evidence="5">DNA polymerase III subunit epsilon</fullName>
    </submittedName>
</protein>
<dbReference type="CDD" id="cd06127">
    <property type="entry name" value="DEDDh"/>
    <property type="match status" value="1"/>
</dbReference>
<accession>A0A5M4FA12</accession>